<gene>
    <name evidence="11" type="ORF">MNBD_ACTINO01-622</name>
</gene>
<dbReference type="Pfam" id="PF07690">
    <property type="entry name" value="MFS_1"/>
    <property type="match status" value="1"/>
</dbReference>
<evidence type="ECO:0000256" key="1">
    <source>
        <dbReference type="ARBA" id="ARBA00004651"/>
    </source>
</evidence>
<evidence type="ECO:0000256" key="8">
    <source>
        <dbReference type="ARBA" id="ARBA00040914"/>
    </source>
</evidence>
<feature type="transmembrane region" description="Helical" evidence="9">
    <location>
        <begin position="270"/>
        <end position="293"/>
    </location>
</feature>
<feature type="transmembrane region" description="Helical" evidence="9">
    <location>
        <begin position="413"/>
        <end position="434"/>
    </location>
</feature>
<evidence type="ECO:0000256" key="4">
    <source>
        <dbReference type="ARBA" id="ARBA00022692"/>
    </source>
</evidence>
<dbReference type="InterPro" id="IPR011701">
    <property type="entry name" value="MFS"/>
</dbReference>
<dbReference type="PANTHER" id="PTHR23513:SF9">
    <property type="entry name" value="ENTEROBACTIN EXPORTER ENTS"/>
    <property type="match status" value="1"/>
</dbReference>
<dbReference type="Gene3D" id="1.20.1250.20">
    <property type="entry name" value="MFS general substrate transporter like domains"/>
    <property type="match status" value="1"/>
</dbReference>
<feature type="transmembrane region" description="Helical" evidence="9">
    <location>
        <begin position="90"/>
        <end position="111"/>
    </location>
</feature>
<keyword evidence="5 9" id="KW-1133">Transmembrane helix</keyword>
<feature type="domain" description="Major facilitator superfamily (MFS) profile" evidence="10">
    <location>
        <begin position="25"/>
        <end position="439"/>
    </location>
</feature>
<evidence type="ECO:0000313" key="11">
    <source>
        <dbReference type="EMBL" id="VAV89088.1"/>
    </source>
</evidence>
<dbReference type="GO" id="GO:0022857">
    <property type="term" value="F:transmembrane transporter activity"/>
    <property type="evidence" value="ECO:0007669"/>
    <property type="project" value="InterPro"/>
</dbReference>
<feature type="transmembrane region" description="Helical" evidence="9">
    <location>
        <begin position="325"/>
        <end position="349"/>
    </location>
</feature>
<name>A0A3B0RLH5_9ZZZZ</name>
<accession>A0A3B0RLH5</accession>
<dbReference type="SUPFAM" id="SSF103473">
    <property type="entry name" value="MFS general substrate transporter"/>
    <property type="match status" value="1"/>
</dbReference>
<keyword evidence="2" id="KW-0813">Transport</keyword>
<dbReference type="CDD" id="cd06173">
    <property type="entry name" value="MFS_MefA_like"/>
    <property type="match status" value="1"/>
</dbReference>
<feature type="transmembrane region" description="Helical" evidence="9">
    <location>
        <begin position="27"/>
        <end position="51"/>
    </location>
</feature>
<evidence type="ECO:0000256" key="9">
    <source>
        <dbReference type="SAM" id="Phobius"/>
    </source>
</evidence>
<dbReference type="GO" id="GO:0005886">
    <property type="term" value="C:plasma membrane"/>
    <property type="evidence" value="ECO:0007669"/>
    <property type="project" value="UniProtKB-SubCell"/>
</dbReference>
<evidence type="ECO:0000256" key="3">
    <source>
        <dbReference type="ARBA" id="ARBA00022475"/>
    </source>
</evidence>
<organism evidence="11">
    <name type="scientific">hydrothermal vent metagenome</name>
    <dbReference type="NCBI Taxonomy" id="652676"/>
    <lineage>
        <taxon>unclassified sequences</taxon>
        <taxon>metagenomes</taxon>
        <taxon>ecological metagenomes</taxon>
    </lineage>
</organism>
<evidence type="ECO:0000256" key="2">
    <source>
        <dbReference type="ARBA" id="ARBA00022448"/>
    </source>
</evidence>
<proteinExistence type="inferred from homology"/>
<comment type="subcellular location">
    <subcellularLocation>
        <location evidence="1">Cell membrane</location>
        <topology evidence="1">Multi-pass membrane protein</topology>
    </subcellularLocation>
</comment>
<dbReference type="PROSITE" id="PS50850">
    <property type="entry name" value="MFS"/>
    <property type="match status" value="1"/>
</dbReference>
<dbReference type="AlphaFoldDB" id="A0A3B0RLH5"/>
<protein>
    <recommendedName>
        <fullName evidence="8">Multidrug efflux pump Tap</fullName>
    </recommendedName>
</protein>
<feature type="transmembrane region" description="Helical" evidence="9">
    <location>
        <begin position="300"/>
        <end position="319"/>
    </location>
</feature>
<dbReference type="InterPro" id="IPR020846">
    <property type="entry name" value="MFS_dom"/>
</dbReference>
<dbReference type="EMBL" id="UOEI01000006">
    <property type="protein sequence ID" value="VAV89088.1"/>
    <property type="molecule type" value="Genomic_DNA"/>
</dbReference>
<keyword evidence="4 9" id="KW-0812">Transmembrane</keyword>
<keyword evidence="6 9" id="KW-0472">Membrane</keyword>
<dbReference type="PANTHER" id="PTHR23513">
    <property type="entry name" value="INTEGRAL MEMBRANE EFFLUX PROTEIN-RELATED"/>
    <property type="match status" value="1"/>
</dbReference>
<evidence type="ECO:0000256" key="7">
    <source>
        <dbReference type="ARBA" id="ARBA00038075"/>
    </source>
</evidence>
<feature type="transmembrane region" description="Helical" evidence="9">
    <location>
        <begin position="361"/>
        <end position="383"/>
    </location>
</feature>
<feature type="transmembrane region" description="Helical" evidence="9">
    <location>
        <begin position="117"/>
        <end position="138"/>
    </location>
</feature>
<feature type="transmembrane region" description="Helical" evidence="9">
    <location>
        <begin position="238"/>
        <end position="264"/>
    </location>
</feature>
<feature type="transmembrane region" description="Helical" evidence="9">
    <location>
        <begin position="185"/>
        <end position="203"/>
    </location>
</feature>
<evidence type="ECO:0000259" key="10">
    <source>
        <dbReference type="PROSITE" id="PS50850"/>
    </source>
</evidence>
<dbReference type="InterPro" id="IPR036259">
    <property type="entry name" value="MFS_trans_sf"/>
</dbReference>
<comment type="similarity">
    <text evidence="7">Belongs to the major facilitator superfamily. Drug:H(+) antiporter-3 (DHA3) (TC 2.A.1.21) family.</text>
</comment>
<keyword evidence="3" id="KW-1003">Cell membrane</keyword>
<sequence>MSDEQPAVPTSGSLDTQEISRRFRTFLIVWFGQLISLVGSGLTWFGLSVWVFLETGSVTDLSLMLLASQLPRILLSPVAGAFVDRWDRRWAMIISDGAAGVGTVVIAIAFLTDSMSLGLLIVVGAISSAFNAFQWPAYQAATTMLVPKERYSQASGMVQMAEAAGQLVSPFLGGLLVAVGGVATLLLVDAVTFTFAIATLLYVRFPKPPRSEVGEAARGSLWQESLFGFRYVWRRHGLFALLIFLAGVNLAFGFISPIFVAYMLSFTSPGTMGAALSLAATGMLAGSIVASTWRGASHRVLGILASTVILGIMVVGIGATTSLVVIVIAAWAGMFVGPVAAAMSQSIWLAKVEPDVQGKVFAVRSMIAGGSQPLALALAGPLADRVFVPLMTGDSSLGTTLQGWLGTGEGSGYGLFFVAVGAFTVLLAVAGWLYRPLRFLETEIPDIEGLPTMVDPDAVGEMGVA</sequence>
<evidence type="ECO:0000256" key="5">
    <source>
        <dbReference type="ARBA" id="ARBA00022989"/>
    </source>
</evidence>
<reference evidence="11" key="1">
    <citation type="submission" date="2018-06" db="EMBL/GenBank/DDBJ databases">
        <authorList>
            <person name="Zhirakovskaya E."/>
        </authorList>
    </citation>
    <scope>NUCLEOTIDE SEQUENCE</scope>
</reference>
<evidence type="ECO:0000256" key="6">
    <source>
        <dbReference type="ARBA" id="ARBA00023136"/>
    </source>
</evidence>